<organism evidence="3 4">
    <name type="scientific">[Clostridium] citroniae WAL-19142</name>
    <dbReference type="NCBI Taxonomy" id="742734"/>
    <lineage>
        <taxon>Bacteria</taxon>
        <taxon>Bacillati</taxon>
        <taxon>Bacillota</taxon>
        <taxon>Clostridia</taxon>
        <taxon>Lachnospirales</taxon>
        <taxon>Lachnospiraceae</taxon>
        <taxon>Enterocloster</taxon>
    </lineage>
</organism>
<dbReference type="InterPro" id="IPR032466">
    <property type="entry name" value="Metal_Hydrolase"/>
</dbReference>
<evidence type="ECO:0000259" key="2">
    <source>
        <dbReference type="Pfam" id="PF04909"/>
    </source>
</evidence>
<dbReference type="Gene3D" id="3.20.20.140">
    <property type="entry name" value="Metal-dependent hydrolases"/>
    <property type="match status" value="1"/>
</dbReference>
<dbReference type="InterPro" id="IPR006680">
    <property type="entry name" value="Amidohydro-rel"/>
</dbReference>
<feature type="domain" description="Amidohydrolase-related" evidence="2">
    <location>
        <begin position="4"/>
        <end position="301"/>
    </location>
</feature>
<dbReference type="Pfam" id="PF04909">
    <property type="entry name" value="Amidohydro_2"/>
    <property type="match status" value="1"/>
</dbReference>
<dbReference type="AlphaFoldDB" id="A0A0J9BHJ1"/>
<dbReference type="PATRIC" id="fig|742734.4.peg.5801"/>
<dbReference type="PANTHER" id="PTHR21240">
    <property type="entry name" value="2-AMINO-3-CARBOXYLMUCONATE-6-SEMIALDEHYDE DECARBOXYLASE"/>
    <property type="match status" value="1"/>
</dbReference>
<dbReference type="GO" id="GO:0016787">
    <property type="term" value="F:hydrolase activity"/>
    <property type="evidence" value="ECO:0007669"/>
    <property type="project" value="InterPro"/>
</dbReference>
<dbReference type="GO" id="GO:0016831">
    <property type="term" value="F:carboxy-lyase activity"/>
    <property type="evidence" value="ECO:0007669"/>
    <property type="project" value="InterPro"/>
</dbReference>
<evidence type="ECO:0000313" key="4">
    <source>
        <dbReference type="Proteomes" id="UP000037392"/>
    </source>
</evidence>
<proteinExistence type="predicted"/>
<dbReference type="PANTHER" id="PTHR21240:SF19">
    <property type="entry name" value="CATALYTIC_ HYDROLASE"/>
    <property type="match status" value="1"/>
</dbReference>
<dbReference type="RefSeq" id="WP_007858117.1">
    <property type="nucleotide sequence ID" value="NZ_KQ235887.1"/>
</dbReference>
<name>A0A0J9BHJ1_9FIRM</name>
<keyword evidence="1" id="KW-0456">Lyase</keyword>
<dbReference type="OrthoDB" id="9771932at2"/>
<evidence type="ECO:0000313" key="3">
    <source>
        <dbReference type="EMBL" id="KMW11736.1"/>
    </source>
</evidence>
<evidence type="ECO:0000256" key="1">
    <source>
        <dbReference type="ARBA" id="ARBA00023239"/>
    </source>
</evidence>
<dbReference type="SUPFAM" id="SSF51556">
    <property type="entry name" value="Metallo-dependent hydrolases"/>
    <property type="match status" value="1"/>
</dbReference>
<dbReference type="InterPro" id="IPR032465">
    <property type="entry name" value="ACMSD"/>
</dbReference>
<dbReference type="CDD" id="cd01292">
    <property type="entry name" value="metallo-dependent_hydrolases"/>
    <property type="match status" value="1"/>
</dbReference>
<protein>
    <recommendedName>
        <fullName evidence="2">Amidohydrolase-related domain-containing protein</fullName>
    </recommendedName>
</protein>
<accession>A0A0J9BHJ1</accession>
<reference evidence="3 4" key="1">
    <citation type="submission" date="2011-04" db="EMBL/GenBank/DDBJ databases">
        <title>The Genome Sequence of Clostridium citroniae WAL-19142.</title>
        <authorList>
            <consortium name="The Broad Institute Genome Sequencing Platform"/>
            <person name="Earl A."/>
            <person name="Ward D."/>
            <person name="Feldgarden M."/>
            <person name="Gevers D."/>
            <person name="Warren Y.A."/>
            <person name="Tyrrell K.L."/>
            <person name="Citron D.M."/>
            <person name="Goldstein E.J."/>
            <person name="Daigneault M."/>
            <person name="Allen-Vercoe E."/>
            <person name="Young S.K."/>
            <person name="Zeng Q."/>
            <person name="Gargeya S."/>
            <person name="Fitzgerald M."/>
            <person name="Haas B."/>
            <person name="Abouelleil A."/>
            <person name="Alvarado L."/>
            <person name="Arachchi H.M."/>
            <person name="Berlin A."/>
            <person name="Brown A."/>
            <person name="Chapman S.B."/>
            <person name="Chen Z."/>
            <person name="Dunbar C."/>
            <person name="Freedman E."/>
            <person name="Gearin G."/>
            <person name="Gellesch M."/>
            <person name="Goldberg J."/>
            <person name="Griggs A."/>
            <person name="Gujja S."/>
            <person name="Heilman E.R."/>
            <person name="Heiman D."/>
            <person name="Howarth C."/>
            <person name="Larson L."/>
            <person name="Lui A."/>
            <person name="MacDonald P.J."/>
            <person name="Mehta T."/>
            <person name="Montmayeur A."/>
            <person name="Murphy C."/>
            <person name="Neiman D."/>
            <person name="Pearson M."/>
            <person name="Priest M."/>
            <person name="Roberts A."/>
            <person name="Saif S."/>
            <person name="Shea T."/>
            <person name="Shenoy N."/>
            <person name="Sisk P."/>
            <person name="Stolte C."/>
            <person name="Sykes S."/>
            <person name="White J."/>
            <person name="Yandava C."/>
            <person name="Wortman J."/>
            <person name="Nusbaum C."/>
            <person name="Birren B."/>
        </authorList>
    </citation>
    <scope>NUCLEOTIDE SEQUENCE [LARGE SCALE GENOMIC DNA]</scope>
    <source>
        <strain evidence="3 4">WAL-19142</strain>
    </source>
</reference>
<gene>
    <name evidence="3" type="ORF">HMPREF9470_05424</name>
</gene>
<sequence length="310" mass="35071">MKIIDAHVHLVQYIAGTGAGGELRYSGNGMAEYASGERFQMLPEEFSQGVVTPEDILGKMDENGVEKAVLLQGNYFGFQNLYSLQAAARYPKRFRAAASYDPFCRNKEQIREHLFEKLGCNIVKFEVSTGSGLMSNHFTLPLDGEVMRAEYDYADEHDLVFVIDIGKCQSESWQVDRLRNAITGHPGMKFVVCHLLAVSMKDEDKLLEGLRKLALPNVWFDLAALPHNCGPDAYPYPNALRYLRHGIEIAGAHKLIFGSDIPSVLKEDSYSNLIRYITDSHGLTREEKEMIMYRNAEHVYFRQTGGEYEI</sequence>
<comment type="caution">
    <text evidence="3">The sequence shown here is derived from an EMBL/GenBank/DDBJ whole genome shotgun (WGS) entry which is preliminary data.</text>
</comment>
<dbReference type="GeneID" id="93166589"/>
<dbReference type="Proteomes" id="UP000037392">
    <property type="component" value="Unassembled WGS sequence"/>
</dbReference>
<dbReference type="EMBL" id="ADLK01000054">
    <property type="protein sequence ID" value="KMW11736.1"/>
    <property type="molecule type" value="Genomic_DNA"/>
</dbReference>